<evidence type="ECO:0000313" key="2">
    <source>
        <dbReference type="Proteomes" id="UP001434883"/>
    </source>
</evidence>
<dbReference type="Proteomes" id="UP001434883">
    <property type="component" value="Unassembled WGS sequence"/>
</dbReference>
<proteinExistence type="predicted"/>
<evidence type="ECO:0000313" key="1">
    <source>
        <dbReference type="EMBL" id="MEQ2199200.1"/>
    </source>
</evidence>
<sequence length="104" mass="11147">MLISPSCLHFGPTSNPQSMILDFLVLFLASRSDLGLNLLGLHLLGKLAAFPGGRFSVLNPDMATKYGLCASEGIMTRKLHSIQKAAWGVSDGGLVSVFKDSFFC</sequence>
<accession>A0ABV0QTP2</accession>
<name>A0ABV0QTP2_9TELE</name>
<keyword evidence="2" id="KW-1185">Reference proteome</keyword>
<organism evidence="1 2">
    <name type="scientific">Xenoophorus captivus</name>
    <dbReference type="NCBI Taxonomy" id="1517983"/>
    <lineage>
        <taxon>Eukaryota</taxon>
        <taxon>Metazoa</taxon>
        <taxon>Chordata</taxon>
        <taxon>Craniata</taxon>
        <taxon>Vertebrata</taxon>
        <taxon>Euteleostomi</taxon>
        <taxon>Actinopterygii</taxon>
        <taxon>Neopterygii</taxon>
        <taxon>Teleostei</taxon>
        <taxon>Neoteleostei</taxon>
        <taxon>Acanthomorphata</taxon>
        <taxon>Ovalentaria</taxon>
        <taxon>Atherinomorphae</taxon>
        <taxon>Cyprinodontiformes</taxon>
        <taxon>Goodeidae</taxon>
        <taxon>Xenoophorus</taxon>
    </lineage>
</organism>
<gene>
    <name evidence="1" type="ORF">XENOCAPTIV_027312</name>
</gene>
<protein>
    <submittedName>
        <fullName evidence="1">Uncharacterized protein</fullName>
    </submittedName>
</protein>
<dbReference type="EMBL" id="JAHRIN010023860">
    <property type="protein sequence ID" value="MEQ2199200.1"/>
    <property type="molecule type" value="Genomic_DNA"/>
</dbReference>
<reference evidence="1 2" key="1">
    <citation type="submission" date="2021-06" db="EMBL/GenBank/DDBJ databases">
        <authorList>
            <person name="Palmer J.M."/>
        </authorList>
    </citation>
    <scope>NUCLEOTIDE SEQUENCE [LARGE SCALE GENOMIC DNA]</scope>
    <source>
        <strain evidence="1 2">XC_2019</strain>
        <tissue evidence="1">Muscle</tissue>
    </source>
</reference>
<comment type="caution">
    <text evidence="1">The sequence shown here is derived from an EMBL/GenBank/DDBJ whole genome shotgun (WGS) entry which is preliminary data.</text>
</comment>